<protein>
    <recommendedName>
        <fullName evidence="1">Bacteriophage Mu Gp45 N-terminal domain-containing protein</fullName>
    </recommendedName>
</protein>
<evidence type="ECO:0000259" key="1">
    <source>
        <dbReference type="Pfam" id="PF06890"/>
    </source>
</evidence>
<comment type="caution">
    <text evidence="2">The sequence shown here is derived from an EMBL/GenBank/DDBJ whole genome shotgun (WGS) entry which is preliminary data.</text>
</comment>
<gene>
    <name evidence="2" type="ORF">LMG21510_01954</name>
</gene>
<reference evidence="2 3" key="1">
    <citation type="submission" date="2021-08" db="EMBL/GenBank/DDBJ databases">
        <authorList>
            <person name="Peeters C."/>
        </authorList>
    </citation>
    <scope>NUCLEOTIDE SEQUENCE [LARGE SCALE GENOMIC DNA]</scope>
    <source>
        <strain evidence="2 3">LMG 21510</strain>
    </source>
</reference>
<proteinExistence type="predicted"/>
<name>A0ABM8WXV0_9BURK</name>
<dbReference type="Pfam" id="PF06890">
    <property type="entry name" value="Phage_Mu_Gp45"/>
    <property type="match status" value="1"/>
</dbReference>
<dbReference type="PIRSF" id="PIRSF012337">
    <property type="entry name" value="gp45"/>
    <property type="match status" value="1"/>
</dbReference>
<evidence type="ECO:0000313" key="3">
    <source>
        <dbReference type="Proteomes" id="UP000721236"/>
    </source>
</evidence>
<dbReference type="EMBL" id="CAJZAH010000002">
    <property type="protein sequence ID" value="CAG9172377.1"/>
    <property type="molecule type" value="Genomic_DNA"/>
</dbReference>
<organism evidence="2 3">
    <name type="scientific">Cupriavidus respiraculi</name>
    <dbReference type="NCBI Taxonomy" id="195930"/>
    <lineage>
        <taxon>Bacteria</taxon>
        <taxon>Pseudomonadati</taxon>
        <taxon>Pseudomonadota</taxon>
        <taxon>Betaproteobacteria</taxon>
        <taxon>Burkholderiales</taxon>
        <taxon>Burkholderiaceae</taxon>
        <taxon>Cupriavidus</taxon>
    </lineage>
</organism>
<accession>A0ABM8WXV0</accession>
<dbReference type="InterPro" id="IPR053861">
    <property type="entry name" value="Phage_Mu_Gp45_N"/>
</dbReference>
<dbReference type="NCBIfam" id="TIGR01644">
    <property type="entry name" value="phage_P2_V"/>
    <property type="match status" value="1"/>
</dbReference>
<keyword evidence="3" id="KW-1185">Reference proteome</keyword>
<sequence length="181" mass="19406">MDDRTFSRLARPLMQRLQNMVVRGTVVLANAAAKMQGLQVQLLADDVPGTLEHFEPYGFTSCPKKGAEVVTLFLDGDRSHGIVIVCADRRYRMTGLEEGEVAIHDDKSQAVVLKADGIHVYSEHTRLHGDMTVEGRLTAMDGISTPAGGLTVDGDITVTGDANIGGKSFLGHRHGGGPIPD</sequence>
<evidence type="ECO:0000313" key="2">
    <source>
        <dbReference type="EMBL" id="CAG9172377.1"/>
    </source>
</evidence>
<dbReference type="Proteomes" id="UP000721236">
    <property type="component" value="Unassembled WGS sequence"/>
</dbReference>
<feature type="domain" description="Bacteriophage Mu Gp45 N-terminal" evidence="1">
    <location>
        <begin position="23"/>
        <end position="90"/>
    </location>
</feature>
<dbReference type="InterPro" id="IPR013046">
    <property type="entry name" value="GpV/Gp45"/>
</dbReference>
<dbReference type="InterPro" id="IPR014462">
    <property type="entry name" value="Phage_Mu_Gp45"/>
</dbReference>
<dbReference type="RefSeq" id="WP_224041396.1">
    <property type="nucleotide sequence ID" value="NZ_CAJZAH010000002.1"/>
</dbReference>